<gene>
    <name evidence="2" type="ORF">g.23835</name>
    <name evidence="3" type="ORF">g.23836</name>
</gene>
<protein>
    <recommendedName>
        <fullName evidence="1">CHK kinase-like domain-containing protein</fullName>
    </recommendedName>
</protein>
<evidence type="ECO:0000313" key="2">
    <source>
        <dbReference type="EMBL" id="JAS49463.1"/>
    </source>
</evidence>
<dbReference type="SUPFAM" id="SSF56112">
    <property type="entry name" value="Protein kinase-like (PK-like)"/>
    <property type="match status" value="1"/>
</dbReference>
<proteinExistence type="predicted"/>
<dbReference type="InterPro" id="IPR004119">
    <property type="entry name" value="EcKL"/>
</dbReference>
<organism evidence="2">
    <name type="scientific">Cuerna arida</name>
    <dbReference type="NCBI Taxonomy" id="1464854"/>
    <lineage>
        <taxon>Eukaryota</taxon>
        <taxon>Metazoa</taxon>
        <taxon>Ecdysozoa</taxon>
        <taxon>Arthropoda</taxon>
        <taxon>Hexapoda</taxon>
        <taxon>Insecta</taxon>
        <taxon>Pterygota</taxon>
        <taxon>Neoptera</taxon>
        <taxon>Paraneoptera</taxon>
        <taxon>Hemiptera</taxon>
        <taxon>Auchenorrhyncha</taxon>
        <taxon>Membracoidea</taxon>
        <taxon>Cicadellidae</taxon>
        <taxon>Cicadellinae</taxon>
        <taxon>Proconiini</taxon>
        <taxon>Cuerna</taxon>
    </lineage>
</organism>
<dbReference type="Pfam" id="PF02958">
    <property type="entry name" value="EcKL"/>
    <property type="match status" value="1"/>
</dbReference>
<dbReference type="PANTHER" id="PTHR11012:SF56">
    <property type="entry name" value="CHK KINASE-LIKE DOMAIN-CONTAINING PROTEIN-RELATED"/>
    <property type="match status" value="1"/>
</dbReference>
<dbReference type="SMART" id="SM00587">
    <property type="entry name" value="CHK"/>
    <property type="match status" value="1"/>
</dbReference>
<evidence type="ECO:0000313" key="3">
    <source>
        <dbReference type="EMBL" id="JAS56649.1"/>
    </source>
</evidence>
<accession>A0A1B6FHP3</accession>
<evidence type="ECO:0000259" key="1">
    <source>
        <dbReference type="SMART" id="SM00587"/>
    </source>
</evidence>
<dbReference type="PANTHER" id="PTHR11012">
    <property type="entry name" value="PROTEIN KINASE-LIKE DOMAIN-CONTAINING"/>
    <property type="match status" value="1"/>
</dbReference>
<dbReference type="EMBL" id="GECZ01020306">
    <property type="protein sequence ID" value="JAS49463.1"/>
    <property type="molecule type" value="Transcribed_RNA"/>
</dbReference>
<dbReference type="EMBL" id="GECZ01013120">
    <property type="protein sequence ID" value="JAS56649.1"/>
    <property type="molecule type" value="Transcribed_RNA"/>
</dbReference>
<name>A0A1B6FHP3_9HEMI</name>
<reference evidence="2" key="1">
    <citation type="submission" date="2015-11" db="EMBL/GenBank/DDBJ databases">
        <title>De novo transcriptome assembly of four potential Pierce s Disease insect vectors from Arizona vineyards.</title>
        <authorList>
            <person name="Tassone E.E."/>
        </authorList>
    </citation>
    <scope>NUCLEOTIDE SEQUENCE</scope>
</reference>
<sequence length="423" mass="48807">MTEVSYPEWLTGDFLQSCLESDKENFDGITVTSHELEYAVAPGNNYGSHIIRANIQYKKPNEQTSEHSVSLILKAPLSEDSVIMQQLGDVIKKLYLNEIKYYCEFISETYKLIKHDVVPKHYKSPNPLCLVMEDLSVSGFKMVDRRRLLDFDHCKLFTEASAKLHALGIALHKTNPELIESFGTDSITVNEKLKVTMPNTLVCMAAYLEDKPDYKKQFHVIREASENDIFWTIYKNMLDDCKSKVLRTLIQDDPWCTNMMFRYDNSGRAEGIKILDFQTVKLNYSLLEFVMFLTAAANMDVRENKLNDLYQMYCDSLNGNLAELGCPEKLSIEEMETEITHLSPLMFYWVCGLPITLTDSAVDMEEYISVRYSSESVKDTSLYKTAYTGLYFDMYYPQILDVYEKLGVYDYISGKVKEIKSKM</sequence>
<dbReference type="AlphaFoldDB" id="A0A1B6FHP3"/>
<feature type="domain" description="CHK kinase-like" evidence="1">
    <location>
        <begin position="130"/>
        <end position="323"/>
    </location>
</feature>
<dbReference type="InterPro" id="IPR011009">
    <property type="entry name" value="Kinase-like_dom_sf"/>
</dbReference>
<dbReference type="InterPro" id="IPR015897">
    <property type="entry name" value="CHK_kinase-like"/>
</dbReference>